<dbReference type="Pfam" id="PF02653">
    <property type="entry name" value="BPD_transp_2"/>
    <property type="match status" value="1"/>
</dbReference>
<dbReference type="GO" id="GO:0005886">
    <property type="term" value="C:plasma membrane"/>
    <property type="evidence" value="ECO:0007669"/>
    <property type="project" value="UniProtKB-SubCell"/>
</dbReference>
<keyword evidence="6 11" id="KW-0067">ATP-binding</keyword>
<dbReference type="InterPro" id="IPR003593">
    <property type="entry name" value="AAA+_ATPase"/>
</dbReference>
<evidence type="ECO:0000313" key="12">
    <source>
        <dbReference type="Proteomes" id="UP000297839"/>
    </source>
</evidence>
<feature type="transmembrane region" description="Helical" evidence="9">
    <location>
        <begin position="62"/>
        <end position="79"/>
    </location>
</feature>
<dbReference type="InterPro" id="IPR043428">
    <property type="entry name" value="LivM-like"/>
</dbReference>
<keyword evidence="8 9" id="KW-0472">Membrane</keyword>
<comment type="caution">
    <text evidence="11">The sequence shown here is derived from an EMBL/GenBank/DDBJ whole genome shotgun (WGS) entry which is preliminary data.</text>
</comment>
<dbReference type="SUPFAM" id="SSF52540">
    <property type="entry name" value="P-loop containing nucleoside triphosphate hydrolases"/>
    <property type="match status" value="1"/>
</dbReference>
<keyword evidence="3" id="KW-1003">Cell membrane</keyword>
<keyword evidence="5" id="KW-0547">Nucleotide-binding</keyword>
<dbReference type="FunFam" id="3.40.50.300:FF:000421">
    <property type="entry name" value="Branched-chain amino acid ABC transporter ATP-binding protein"/>
    <property type="match status" value="1"/>
</dbReference>
<dbReference type="Pfam" id="PF12399">
    <property type="entry name" value="BCA_ABC_TP_C"/>
    <property type="match status" value="1"/>
</dbReference>
<feature type="transmembrane region" description="Helical" evidence="9">
    <location>
        <begin position="112"/>
        <end position="129"/>
    </location>
</feature>
<evidence type="ECO:0000256" key="4">
    <source>
        <dbReference type="ARBA" id="ARBA00022692"/>
    </source>
</evidence>
<evidence type="ECO:0000313" key="11">
    <source>
        <dbReference type="EMBL" id="TFZ08968.1"/>
    </source>
</evidence>
<dbReference type="GO" id="GO:0015658">
    <property type="term" value="F:branched-chain amino acid transmembrane transporter activity"/>
    <property type="evidence" value="ECO:0007669"/>
    <property type="project" value="InterPro"/>
</dbReference>
<dbReference type="OrthoDB" id="5290247at2"/>
<keyword evidence="7 9" id="KW-1133">Transmembrane helix</keyword>
<gene>
    <name evidence="11" type="ORF">EZ216_07455</name>
</gene>
<dbReference type="GO" id="GO:0016887">
    <property type="term" value="F:ATP hydrolysis activity"/>
    <property type="evidence" value="ECO:0007669"/>
    <property type="project" value="InterPro"/>
</dbReference>
<feature type="domain" description="ABC transporter" evidence="10">
    <location>
        <begin position="356"/>
        <end position="601"/>
    </location>
</feature>
<evidence type="ECO:0000256" key="2">
    <source>
        <dbReference type="ARBA" id="ARBA00022448"/>
    </source>
</evidence>
<evidence type="ECO:0000256" key="9">
    <source>
        <dbReference type="SAM" id="Phobius"/>
    </source>
</evidence>
<dbReference type="InterPro" id="IPR001851">
    <property type="entry name" value="ABC_transp_permease"/>
</dbReference>
<dbReference type="PANTHER" id="PTHR45772">
    <property type="entry name" value="CONSERVED COMPONENT OF ABC TRANSPORTER FOR NATURAL AMINO ACIDS-RELATED"/>
    <property type="match status" value="1"/>
</dbReference>
<feature type="transmembrane region" description="Helical" evidence="9">
    <location>
        <begin position="281"/>
        <end position="301"/>
    </location>
</feature>
<name>A0A4Z0CEB7_9BURK</name>
<dbReference type="GO" id="GO:0005524">
    <property type="term" value="F:ATP binding"/>
    <property type="evidence" value="ECO:0007669"/>
    <property type="project" value="UniProtKB-KW"/>
</dbReference>
<accession>A0A4Z0CEB7</accession>
<dbReference type="AlphaFoldDB" id="A0A4Z0CEB7"/>
<dbReference type="PANTHER" id="PTHR45772:SF2">
    <property type="entry name" value="ABC TRANSPORTER ATP-BINDING PROTEIN"/>
    <property type="match status" value="1"/>
</dbReference>
<dbReference type="InterPro" id="IPR032823">
    <property type="entry name" value="BCA_ABC_TP_C"/>
</dbReference>
<dbReference type="InterPro" id="IPR051120">
    <property type="entry name" value="ABC_AA/LPS_Transport"/>
</dbReference>
<evidence type="ECO:0000259" key="10">
    <source>
        <dbReference type="PROSITE" id="PS50893"/>
    </source>
</evidence>
<dbReference type="Gene3D" id="3.40.50.300">
    <property type="entry name" value="P-loop containing nucleotide triphosphate hydrolases"/>
    <property type="match status" value="1"/>
</dbReference>
<dbReference type="InterPro" id="IPR003439">
    <property type="entry name" value="ABC_transporter-like_ATP-bd"/>
</dbReference>
<keyword evidence="4 9" id="KW-0812">Transmembrane</keyword>
<evidence type="ECO:0000256" key="5">
    <source>
        <dbReference type="ARBA" id="ARBA00022741"/>
    </source>
</evidence>
<dbReference type="SMART" id="SM00382">
    <property type="entry name" value="AAA"/>
    <property type="match status" value="1"/>
</dbReference>
<feature type="transmembrane region" description="Helical" evidence="9">
    <location>
        <begin position="246"/>
        <end position="269"/>
    </location>
</feature>
<dbReference type="Pfam" id="PF00005">
    <property type="entry name" value="ABC_tran"/>
    <property type="match status" value="1"/>
</dbReference>
<dbReference type="EMBL" id="SMLK01000001">
    <property type="protein sequence ID" value="TFZ08968.1"/>
    <property type="molecule type" value="Genomic_DNA"/>
</dbReference>
<dbReference type="PROSITE" id="PS50893">
    <property type="entry name" value="ABC_TRANSPORTER_2"/>
    <property type="match status" value="1"/>
</dbReference>
<evidence type="ECO:0000256" key="8">
    <source>
        <dbReference type="ARBA" id="ARBA00023136"/>
    </source>
</evidence>
<keyword evidence="12" id="KW-1185">Reference proteome</keyword>
<evidence type="ECO:0000256" key="3">
    <source>
        <dbReference type="ARBA" id="ARBA00022475"/>
    </source>
</evidence>
<sequence>MKTPRTARLGLLVWAACMALAAFAPVPEFWITLANYIGLAALVALGLVLLTGIAGMTSFGQAAFVGLGAYATAVLTTQFDASPWLGLVAGLAVVVLCASALGVITMRLSGHYLPLGTIAWGLSLFYLFGNLEVLRKFDGITGIPPIAIGRWQVESGRGLYLLIWGAVALCVLAVLNLLDSRTGRAIRALRGGVVMAESSGVHTARMRLLAFVLAAVLAAVSGWLYAHLQRAVNPTPFGINASIGYLFMAVVGGASSVWGALTGAVLVTVLGDWLQDILPRLLGQTGNFEVIVLGALLILLLQRAPGGLWPLLLRAVHGRRRGKDHPLLPEPTGARVRHLAQPLPRRAQPAAGQVVLEVKAARKEFGGLVAVNDVSFTLKAGEILGLIGPNGAGKSTMFNLVSGVLPLTRGEVHFLGRRVDGQASRTLAREGMARTFQHVRLLKTMSVLENVAIGAHLRGHHGWVPAVLRTNRKEEASLLAEAQAQLDRVGLGGLALREAGSLALGQQRILEIARALCADPALLLLDEPAAGLRHQEKQALAALLRQLRSEGVSILLVEHDMDFVMGLVDRLVVMDFGTRICEGVPAEVRRDPKVIEAYLGSVE</sequence>
<protein>
    <submittedName>
        <fullName evidence="11">Branched-chain amino acid ABC transporter ATP-binding protein/permease</fullName>
    </submittedName>
</protein>
<dbReference type="CDD" id="cd03219">
    <property type="entry name" value="ABC_Mj1267_LivG_branched"/>
    <property type="match status" value="1"/>
</dbReference>
<evidence type="ECO:0000256" key="1">
    <source>
        <dbReference type="ARBA" id="ARBA00004651"/>
    </source>
</evidence>
<proteinExistence type="predicted"/>
<evidence type="ECO:0000256" key="6">
    <source>
        <dbReference type="ARBA" id="ARBA00022840"/>
    </source>
</evidence>
<feature type="transmembrane region" description="Helical" evidence="9">
    <location>
        <begin position="85"/>
        <end position="105"/>
    </location>
</feature>
<keyword evidence="2" id="KW-0813">Transport</keyword>
<feature type="transmembrane region" description="Helical" evidence="9">
    <location>
        <begin position="159"/>
        <end position="178"/>
    </location>
</feature>
<dbReference type="CDD" id="cd06581">
    <property type="entry name" value="TM_PBP1_LivM_like"/>
    <property type="match status" value="1"/>
</dbReference>
<comment type="subcellular location">
    <subcellularLocation>
        <location evidence="1">Cell membrane</location>
        <topology evidence="1">Multi-pass membrane protein</topology>
    </subcellularLocation>
</comment>
<organism evidence="11 12">
    <name type="scientific">Ramlibacter humi</name>
    <dbReference type="NCBI Taxonomy" id="2530451"/>
    <lineage>
        <taxon>Bacteria</taxon>
        <taxon>Pseudomonadati</taxon>
        <taxon>Pseudomonadota</taxon>
        <taxon>Betaproteobacteria</taxon>
        <taxon>Burkholderiales</taxon>
        <taxon>Comamonadaceae</taxon>
        <taxon>Ramlibacter</taxon>
    </lineage>
</organism>
<evidence type="ECO:0000256" key="7">
    <source>
        <dbReference type="ARBA" id="ARBA00022989"/>
    </source>
</evidence>
<feature type="transmembrane region" description="Helical" evidence="9">
    <location>
        <begin position="31"/>
        <end position="50"/>
    </location>
</feature>
<feature type="transmembrane region" description="Helical" evidence="9">
    <location>
        <begin position="208"/>
        <end position="226"/>
    </location>
</feature>
<dbReference type="InterPro" id="IPR027417">
    <property type="entry name" value="P-loop_NTPase"/>
</dbReference>
<dbReference type="Proteomes" id="UP000297839">
    <property type="component" value="Unassembled WGS sequence"/>
</dbReference>
<reference evidence="11 12" key="1">
    <citation type="submission" date="2019-03" db="EMBL/GenBank/DDBJ databases">
        <title>Ramlibacter sp. 18x22-1, whole genome shotgun sequence.</title>
        <authorList>
            <person name="Zhang X."/>
            <person name="Feng G."/>
            <person name="Zhu H."/>
        </authorList>
    </citation>
    <scope>NUCLEOTIDE SEQUENCE [LARGE SCALE GENOMIC DNA]</scope>
    <source>
        <strain evidence="11 12">18x22-1</strain>
    </source>
</reference>